<dbReference type="AlphaFoldDB" id="X1E3N4"/>
<sequence>MAVEKEVKVIISAADKFSNLFSNFTSSLGGIGIALGAAVTAFAAAGAAATAFAYKLGETVVQEAGDFQNAVFQVGAVAQSAGTSFEDVSDILDNLTNRFPVTGAQAGLAME</sequence>
<feature type="transmembrane region" description="Helical" evidence="1">
    <location>
        <begin position="28"/>
        <end position="54"/>
    </location>
</feature>
<evidence type="ECO:0000256" key="1">
    <source>
        <dbReference type="SAM" id="Phobius"/>
    </source>
</evidence>
<keyword evidence="1" id="KW-0812">Transmembrane</keyword>
<proteinExistence type="predicted"/>
<organism evidence="2">
    <name type="scientific">marine sediment metagenome</name>
    <dbReference type="NCBI Taxonomy" id="412755"/>
    <lineage>
        <taxon>unclassified sequences</taxon>
        <taxon>metagenomes</taxon>
        <taxon>ecological metagenomes</taxon>
    </lineage>
</organism>
<dbReference type="EMBL" id="BART01036518">
    <property type="protein sequence ID" value="GAH11799.1"/>
    <property type="molecule type" value="Genomic_DNA"/>
</dbReference>
<gene>
    <name evidence="2" type="ORF">S01H4_61552</name>
</gene>
<accession>X1E3N4</accession>
<evidence type="ECO:0000313" key="2">
    <source>
        <dbReference type="EMBL" id="GAH11799.1"/>
    </source>
</evidence>
<feature type="non-terminal residue" evidence="2">
    <location>
        <position position="111"/>
    </location>
</feature>
<comment type="caution">
    <text evidence="2">The sequence shown here is derived from an EMBL/GenBank/DDBJ whole genome shotgun (WGS) entry which is preliminary data.</text>
</comment>
<keyword evidence="1" id="KW-1133">Transmembrane helix</keyword>
<reference evidence="2" key="1">
    <citation type="journal article" date="2014" name="Front. Microbiol.">
        <title>High frequency of phylogenetically diverse reductive dehalogenase-homologous genes in deep subseafloor sedimentary metagenomes.</title>
        <authorList>
            <person name="Kawai M."/>
            <person name="Futagami T."/>
            <person name="Toyoda A."/>
            <person name="Takaki Y."/>
            <person name="Nishi S."/>
            <person name="Hori S."/>
            <person name="Arai W."/>
            <person name="Tsubouchi T."/>
            <person name="Morono Y."/>
            <person name="Uchiyama I."/>
            <person name="Ito T."/>
            <person name="Fujiyama A."/>
            <person name="Inagaki F."/>
            <person name="Takami H."/>
        </authorList>
    </citation>
    <scope>NUCLEOTIDE SEQUENCE</scope>
    <source>
        <strain evidence="2">Expedition CK06-06</strain>
    </source>
</reference>
<protein>
    <submittedName>
        <fullName evidence="2">Uncharacterized protein</fullName>
    </submittedName>
</protein>
<keyword evidence="1" id="KW-0472">Membrane</keyword>
<name>X1E3N4_9ZZZZ</name>